<dbReference type="EMBL" id="CP014501">
    <property type="protein sequence ID" value="ANB11968.1"/>
    <property type="molecule type" value="Genomic_DNA"/>
</dbReference>
<dbReference type="GO" id="GO:0005737">
    <property type="term" value="C:cytoplasm"/>
    <property type="evidence" value="ECO:0007669"/>
    <property type="project" value="TreeGrafter"/>
</dbReference>
<dbReference type="CDD" id="cd03181">
    <property type="entry name" value="GST_C_EF1Bgamma_like"/>
    <property type="match status" value="1"/>
</dbReference>
<dbReference type="FunFam" id="1.20.1050.10:FF:000006">
    <property type="entry name" value="Elongation factor 1 gamma"/>
    <property type="match status" value="1"/>
</dbReference>
<dbReference type="GO" id="GO:0005634">
    <property type="term" value="C:nucleus"/>
    <property type="evidence" value="ECO:0007669"/>
    <property type="project" value="TreeGrafter"/>
</dbReference>
<keyword evidence="2 4" id="KW-0251">Elongation factor</keyword>
<proteinExistence type="predicted"/>
<organism evidence="8 9">
    <name type="scientific">Sugiyamaella lignohabitans</name>
    <dbReference type="NCBI Taxonomy" id="796027"/>
    <lineage>
        <taxon>Eukaryota</taxon>
        <taxon>Fungi</taxon>
        <taxon>Dikarya</taxon>
        <taxon>Ascomycota</taxon>
        <taxon>Saccharomycotina</taxon>
        <taxon>Dipodascomycetes</taxon>
        <taxon>Dipodascales</taxon>
        <taxon>Trichomonascaceae</taxon>
        <taxon>Sugiyamaella</taxon>
    </lineage>
</organism>
<evidence type="ECO:0000256" key="4">
    <source>
        <dbReference type="PROSITE-ProRule" id="PRU00519"/>
    </source>
</evidence>
<name>A0A161HK62_9ASCO</name>
<dbReference type="InterPro" id="IPR010987">
    <property type="entry name" value="Glutathione-S-Trfase_C-like"/>
</dbReference>
<dbReference type="Gene3D" id="1.20.1050.10">
    <property type="match status" value="1"/>
</dbReference>
<dbReference type="SMART" id="SM01183">
    <property type="entry name" value="EF1G"/>
    <property type="match status" value="1"/>
</dbReference>
<feature type="region of interest" description="Disordered" evidence="5">
    <location>
        <begin position="120"/>
        <end position="157"/>
    </location>
</feature>
<dbReference type="Gene3D" id="3.30.70.1010">
    <property type="entry name" value="Translation elongation factor EF1B, gamma chain, conserved domain"/>
    <property type="match status" value="1"/>
</dbReference>
<dbReference type="InterPro" id="IPR036433">
    <property type="entry name" value="EF1B_G_C_sf"/>
</dbReference>
<evidence type="ECO:0000256" key="2">
    <source>
        <dbReference type="ARBA" id="ARBA00022768"/>
    </source>
</evidence>
<evidence type="ECO:0000256" key="3">
    <source>
        <dbReference type="ARBA" id="ARBA00022917"/>
    </source>
</evidence>
<dbReference type="GO" id="GO:0005085">
    <property type="term" value="F:guanyl-nucleotide exchange factor activity"/>
    <property type="evidence" value="ECO:0007669"/>
    <property type="project" value="UniProtKB-ARBA"/>
</dbReference>
<gene>
    <name evidence="8" type="primary">CAM1</name>
    <name evidence="8" type="ORF">AWJ20_195</name>
</gene>
<evidence type="ECO:0000313" key="8">
    <source>
        <dbReference type="EMBL" id="ANB11968.1"/>
    </source>
</evidence>
<dbReference type="GO" id="GO:0003746">
    <property type="term" value="F:translation elongation factor activity"/>
    <property type="evidence" value="ECO:0007669"/>
    <property type="project" value="UniProtKB-UniRule"/>
</dbReference>
<dbReference type="GeneID" id="30033807"/>
<protein>
    <submittedName>
        <fullName evidence="8">Cam1p</fullName>
    </submittedName>
</protein>
<dbReference type="SUPFAM" id="SSF89942">
    <property type="entry name" value="eEF1-gamma domain"/>
    <property type="match status" value="1"/>
</dbReference>
<dbReference type="InterPro" id="IPR036282">
    <property type="entry name" value="Glutathione-S-Trfase_C_sf"/>
</dbReference>
<dbReference type="AlphaFoldDB" id="A0A161HK62"/>
<evidence type="ECO:0000259" key="6">
    <source>
        <dbReference type="PROSITE" id="PS50040"/>
    </source>
</evidence>
<feature type="domain" description="EF-1-gamma C-terminal" evidence="6">
    <location>
        <begin position="155"/>
        <end position="316"/>
    </location>
</feature>
<keyword evidence="9" id="KW-1185">Reference proteome</keyword>
<dbReference type="InterPro" id="IPR004046">
    <property type="entry name" value="GST_C"/>
</dbReference>
<dbReference type="PANTHER" id="PTHR43986">
    <property type="entry name" value="ELONGATION FACTOR 1-GAMMA"/>
    <property type="match status" value="1"/>
</dbReference>
<dbReference type="PROSITE" id="PS50040">
    <property type="entry name" value="EF1G_C"/>
    <property type="match status" value="1"/>
</dbReference>
<dbReference type="Pfam" id="PF00043">
    <property type="entry name" value="GST_C"/>
    <property type="match status" value="1"/>
</dbReference>
<comment type="pathway">
    <text evidence="1">Protein biosynthesis; polypeptide chain elongation.</text>
</comment>
<dbReference type="KEGG" id="slb:AWJ20_195"/>
<evidence type="ECO:0000256" key="5">
    <source>
        <dbReference type="SAM" id="MobiDB-lite"/>
    </source>
</evidence>
<dbReference type="PANTHER" id="PTHR43986:SF1">
    <property type="entry name" value="ELONGATION FACTOR 1-GAMMA"/>
    <property type="match status" value="1"/>
</dbReference>
<dbReference type="Pfam" id="PF00647">
    <property type="entry name" value="EF1G"/>
    <property type="match status" value="1"/>
</dbReference>
<dbReference type="RefSeq" id="XP_018734445.1">
    <property type="nucleotide sequence ID" value="XM_018878867.1"/>
</dbReference>
<evidence type="ECO:0000313" key="9">
    <source>
        <dbReference type="Proteomes" id="UP000189580"/>
    </source>
</evidence>
<accession>A0A161HK62</accession>
<dbReference type="InterPro" id="IPR001662">
    <property type="entry name" value="EF1B_G_C"/>
</dbReference>
<evidence type="ECO:0000259" key="7">
    <source>
        <dbReference type="PROSITE" id="PS50405"/>
    </source>
</evidence>
<dbReference type="FunFam" id="3.30.70.1010:FF:000001">
    <property type="entry name" value="Elongation factor 1-gamma 1"/>
    <property type="match status" value="1"/>
</dbReference>
<dbReference type="OrthoDB" id="249703at2759"/>
<dbReference type="SUPFAM" id="SSF47616">
    <property type="entry name" value="GST C-terminal domain-like"/>
    <property type="match status" value="1"/>
</dbReference>
<sequence length="316" mass="35713">MSFVNAHIIVSAAAAFRPLLGIDPYNKKNVDTALENLASFTAILESHLVKNTYLVGERVTVADIYAAGGIVSAFKNLFGAEWRKSHPAITRWFTTLLHTPYYAKDYANFEFIAEPVKYTPPKKEEKPKQEKKKEEAKPKAAADDEEDEAPKEKKAAHPLAALGNPKVPIDNWKRVYSNEDTREKALPWFFENYDAADYSLWKVAYKYNDELTLTFMSNNLIGGFFNRLSASTKYLFGAAVVYGENNNNGIVGAFLVRGQDYAPAFDVAPDWESYEYTKLDISKPEDKELLGDLWAWDKPLVINGEKREIADGKVFK</sequence>
<keyword evidence="3 4" id="KW-0648">Protein biosynthesis</keyword>
<evidence type="ECO:0000256" key="1">
    <source>
        <dbReference type="ARBA" id="ARBA00004815"/>
    </source>
</evidence>
<dbReference type="PROSITE" id="PS50405">
    <property type="entry name" value="GST_CTER"/>
    <property type="match status" value="1"/>
</dbReference>
<dbReference type="InterPro" id="IPR050802">
    <property type="entry name" value="EF-GSTs"/>
</dbReference>
<feature type="compositionally biased region" description="Basic and acidic residues" evidence="5">
    <location>
        <begin position="121"/>
        <end position="142"/>
    </location>
</feature>
<dbReference type="Proteomes" id="UP000189580">
    <property type="component" value="Chromosome a"/>
</dbReference>
<reference evidence="8 9" key="1">
    <citation type="submission" date="2016-02" db="EMBL/GenBank/DDBJ databases">
        <title>Complete genome sequence and transcriptome regulation of the pentose utilising yeast Sugiyamaella lignohabitans.</title>
        <authorList>
            <person name="Bellasio M."/>
            <person name="Peymann A."/>
            <person name="Valli M."/>
            <person name="Sipitzky M."/>
            <person name="Graf A."/>
            <person name="Sauer M."/>
            <person name="Marx H."/>
            <person name="Mattanovich D."/>
        </authorList>
    </citation>
    <scope>NUCLEOTIDE SEQUENCE [LARGE SCALE GENOMIC DNA]</scope>
    <source>
        <strain evidence="8 9">CBS 10342</strain>
    </source>
</reference>
<feature type="domain" description="GST C-terminal" evidence="7">
    <location>
        <begin position="1"/>
        <end position="119"/>
    </location>
</feature>